<reference evidence="2" key="1">
    <citation type="journal article" date="2022" name="bioRxiv">
        <title>Sequencing and chromosome-scale assembly of the giantPleurodeles waltlgenome.</title>
        <authorList>
            <person name="Brown T."/>
            <person name="Elewa A."/>
            <person name="Iarovenko S."/>
            <person name="Subramanian E."/>
            <person name="Araus A.J."/>
            <person name="Petzold A."/>
            <person name="Susuki M."/>
            <person name="Suzuki K.-i.T."/>
            <person name="Hayashi T."/>
            <person name="Toyoda A."/>
            <person name="Oliveira C."/>
            <person name="Osipova E."/>
            <person name="Leigh N.D."/>
            <person name="Simon A."/>
            <person name="Yun M.H."/>
        </authorList>
    </citation>
    <scope>NUCLEOTIDE SEQUENCE</scope>
    <source>
        <strain evidence="2">20211129_DDA</strain>
        <tissue evidence="2">Liver</tissue>
    </source>
</reference>
<dbReference type="EMBL" id="JANPWB010000003">
    <property type="protein sequence ID" value="KAJ1196610.1"/>
    <property type="molecule type" value="Genomic_DNA"/>
</dbReference>
<feature type="non-terminal residue" evidence="2">
    <location>
        <position position="57"/>
    </location>
</feature>
<name>A0AAV7V579_PLEWA</name>
<feature type="non-terminal residue" evidence="2">
    <location>
        <position position="1"/>
    </location>
</feature>
<evidence type="ECO:0000256" key="1">
    <source>
        <dbReference type="SAM" id="SignalP"/>
    </source>
</evidence>
<comment type="caution">
    <text evidence="2">The sequence shown here is derived from an EMBL/GenBank/DDBJ whole genome shotgun (WGS) entry which is preliminary data.</text>
</comment>
<feature type="signal peptide" evidence="1">
    <location>
        <begin position="1"/>
        <end position="17"/>
    </location>
</feature>
<evidence type="ECO:0000313" key="3">
    <source>
        <dbReference type="Proteomes" id="UP001066276"/>
    </source>
</evidence>
<keyword evidence="3" id="KW-1185">Reference proteome</keyword>
<dbReference type="AlphaFoldDB" id="A0AAV7V579"/>
<proteinExistence type="predicted"/>
<dbReference type="Proteomes" id="UP001066276">
    <property type="component" value="Chromosome 2_1"/>
</dbReference>
<sequence>FNNCCLTISLYVSVVLADTASRALEVYPVPDPASLRLLSPSHKVPSQSPFPHLKEFP</sequence>
<protein>
    <submittedName>
        <fullName evidence="2">Uncharacterized protein</fullName>
    </submittedName>
</protein>
<evidence type="ECO:0000313" key="2">
    <source>
        <dbReference type="EMBL" id="KAJ1196610.1"/>
    </source>
</evidence>
<accession>A0AAV7V579</accession>
<keyword evidence="1" id="KW-0732">Signal</keyword>
<organism evidence="2 3">
    <name type="scientific">Pleurodeles waltl</name>
    <name type="common">Iberian ribbed newt</name>
    <dbReference type="NCBI Taxonomy" id="8319"/>
    <lineage>
        <taxon>Eukaryota</taxon>
        <taxon>Metazoa</taxon>
        <taxon>Chordata</taxon>
        <taxon>Craniata</taxon>
        <taxon>Vertebrata</taxon>
        <taxon>Euteleostomi</taxon>
        <taxon>Amphibia</taxon>
        <taxon>Batrachia</taxon>
        <taxon>Caudata</taxon>
        <taxon>Salamandroidea</taxon>
        <taxon>Salamandridae</taxon>
        <taxon>Pleurodelinae</taxon>
        <taxon>Pleurodeles</taxon>
    </lineage>
</organism>
<feature type="chain" id="PRO_5043574720" evidence="1">
    <location>
        <begin position="18"/>
        <end position="57"/>
    </location>
</feature>
<gene>
    <name evidence="2" type="ORF">NDU88_000476</name>
</gene>